<dbReference type="PATRIC" id="fig|1121014.3.peg.267"/>
<dbReference type="AlphaFoldDB" id="A0A087MLU7"/>
<organism evidence="1 2">
    <name type="scientific">Arenimonas donghaensis DSM 18148 = HO3-R19</name>
    <dbReference type="NCBI Taxonomy" id="1121014"/>
    <lineage>
        <taxon>Bacteria</taxon>
        <taxon>Pseudomonadati</taxon>
        <taxon>Pseudomonadota</taxon>
        <taxon>Gammaproteobacteria</taxon>
        <taxon>Lysobacterales</taxon>
        <taxon>Lysobacteraceae</taxon>
        <taxon>Arenimonas</taxon>
    </lineage>
</organism>
<protein>
    <recommendedName>
        <fullName evidence="3">DUF3261 domain-containing protein</fullName>
    </recommendedName>
</protein>
<evidence type="ECO:0008006" key="3">
    <source>
        <dbReference type="Google" id="ProtNLM"/>
    </source>
</evidence>
<dbReference type="InterPro" id="IPR021675">
    <property type="entry name" value="DUF3261"/>
</dbReference>
<evidence type="ECO:0000313" key="1">
    <source>
        <dbReference type="EMBL" id="KFL37850.1"/>
    </source>
</evidence>
<name>A0A087MLU7_9GAMM</name>
<accession>A0A087MLU7</accession>
<evidence type="ECO:0000313" key="2">
    <source>
        <dbReference type="Proteomes" id="UP000029085"/>
    </source>
</evidence>
<sequence length="176" mass="18990">MIALAAAALLAACSTQPPRAVARGMPSLQLAPSSLGGTLALQQRLVFTHGQRSDTVDALLEADADSVRVVLHQHGQVMLRLVWDGESLRQDRAAQLPEALSAQRVLDDLQLVHWPAPAIRAALPPGWQLLEAPGARHLLNHGETVASVSWPDEHAARLDNHREGYRLDIRSAAAQP</sequence>
<reference evidence="1 2" key="2">
    <citation type="journal article" date="2015" name="Stand. Genomic Sci.">
        <title>High quality draft genomic sequence of Arenimonas donghaensis DSM 18148(T).</title>
        <authorList>
            <person name="Chen F."/>
            <person name="Wang H."/>
            <person name="Cao Y."/>
            <person name="Li X."/>
            <person name="Wang G."/>
        </authorList>
    </citation>
    <scope>NUCLEOTIDE SEQUENCE [LARGE SCALE GENOMIC DNA]</scope>
    <source>
        <strain evidence="1 2">HO3-R19</strain>
    </source>
</reference>
<keyword evidence="2" id="KW-1185">Reference proteome</keyword>
<dbReference type="EMBL" id="AVCJ01000001">
    <property type="protein sequence ID" value="KFL37850.1"/>
    <property type="molecule type" value="Genomic_DNA"/>
</dbReference>
<dbReference type="Pfam" id="PF11659">
    <property type="entry name" value="DUF3261"/>
    <property type="match status" value="1"/>
</dbReference>
<comment type="caution">
    <text evidence="1">The sequence shown here is derived from an EMBL/GenBank/DDBJ whole genome shotgun (WGS) entry which is preliminary data.</text>
</comment>
<reference evidence="2" key="1">
    <citation type="submission" date="2013-08" db="EMBL/GenBank/DDBJ databases">
        <title>Genome sequencing of Arenimonas donghaensis.</title>
        <authorList>
            <person name="Chen F."/>
            <person name="Wang G."/>
        </authorList>
    </citation>
    <scope>NUCLEOTIDE SEQUENCE [LARGE SCALE GENOMIC DNA]</scope>
    <source>
        <strain evidence="2">HO3-R19</strain>
    </source>
</reference>
<proteinExistence type="predicted"/>
<gene>
    <name evidence="1" type="ORF">N788_01395</name>
</gene>
<dbReference type="STRING" id="1121014.N788_01395"/>
<dbReference type="Proteomes" id="UP000029085">
    <property type="component" value="Unassembled WGS sequence"/>
</dbReference>